<feature type="non-terminal residue" evidence="3">
    <location>
        <position position="1"/>
    </location>
</feature>
<dbReference type="Pfam" id="PF01425">
    <property type="entry name" value="Amidase"/>
    <property type="match status" value="1"/>
</dbReference>
<dbReference type="InterPro" id="IPR023631">
    <property type="entry name" value="Amidase_dom"/>
</dbReference>
<dbReference type="Proteomes" id="UP000499080">
    <property type="component" value="Unassembled WGS sequence"/>
</dbReference>
<sequence length="527" mass="58897">IVMYICEIIRIILSLTYPVSNFFLDLVYRLLMGPTKPLPPIDNKILLMPATELAEKIRKRQVTCKEVMRAYIQRSQLIHDDINAVTDQRYVEALQDAVAVDQFLESGEKTEEQIAEETPLLGVPFTCKEVLGIKGLAQTAGLVKAKGHLAEEDGDAPAMYRKAGAIPVAVTNVPEICMWWESANHLYGITKNPYDNRRTVGGSTGGEAALLASAGAIIGIGTDIGGSIRIPSAFCGTYGHKPSRDIVSNWGAFPHCQMSPDKKDNRPQRHFVSTGPMSRYASDLPLLLKVLSGDDRRIRLDEKVDFRKVKVYYLKGMPGMFNSARPEIQRAIMKAAKHFEEEFGAKPIPLDLKEMQYAFGMWSAKFREIGAPPLKTGLCYGKESINLWLELLKSFFRCSDHTFPLIFFSLLKPMDDKMYHKCLEMYKALHKKFEDIFEEDAVVLFPTHPEPPPHYLMTIPKFANVAYTPIFNILGYPVTAIPAGFSNGLPIGIQAISGQFKDRLTIAAAQELDKVFGGWFSPSPVKV</sequence>
<name>A0A4Y2V3D0_ARAVE</name>
<dbReference type="GO" id="GO:0012505">
    <property type="term" value="C:endomembrane system"/>
    <property type="evidence" value="ECO:0007669"/>
    <property type="project" value="TreeGrafter"/>
</dbReference>
<dbReference type="InterPro" id="IPR052739">
    <property type="entry name" value="FAAH2"/>
</dbReference>
<proteinExistence type="predicted"/>
<dbReference type="EMBL" id="BGPR01041887">
    <property type="protein sequence ID" value="GBO18237.1"/>
    <property type="molecule type" value="Genomic_DNA"/>
</dbReference>
<feature type="domain" description="Amidase" evidence="2">
    <location>
        <begin position="66"/>
        <end position="504"/>
    </location>
</feature>
<organism evidence="3 4">
    <name type="scientific">Araneus ventricosus</name>
    <name type="common">Orbweaver spider</name>
    <name type="synonym">Epeira ventricosa</name>
    <dbReference type="NCBI Taxonomy" id="182803"/>
    <lineage>
        <taxon>Eukaryota</taxon>
        <taxon>Metazoa</taxon>
        <taxon>Ecdysozoa</taxon>
        <taxon>Arthropoda</taxon>
        <taxon>Chelicerata</taxon>
        <taxon>Arachnida</taxon>
        <taxon>Araneae</taxon>
        <taxon>Araneomorphae</taxon>
        <taxon>Entelegynae</taxon>
        <taxon>Araneoidea</taxon>
        <taxon>Araneidae</taxon>
        <taxon>Araneus</taxon>
    </lineage>
</organism>
<keyword evidence="3" id="KW-0378">Hydrolase</keyword>
<dbReference type="PANTHER" id="PTHR43372">
    <property type="entry name" value="FATTY-ACID AMIDE HYDROLASE"/>
    <property type="match status" value="1"/>
</dbReference>
<dbReference type="InterPro" id="IPR036928">
    <property type="entry name" value="AS_sf"/>
</dbReference>
<evidence type="ECO:0000313" key="3">
    <source>
        <dbReference type="EMBL" id="GBO18237.1"/>
    </source>
</evidence>
<gene>
    <name evidence="3" type="primary">FAAH2_13</name>
    <name evidence="3" type="ORF">AVEN_124733_1</name>
</gene>
<reference evidence="3 4" key="1">
    <citation type="journal article" date="2019" name="Sci. Rep.">
        <title>Orb-weaving spider Araneus ventricosus genome elucidates the spidroin gene catalogue.</title>
        <authorList>
            <person name="Kono N."/>
            <person name="Nakamura H."/>
            <person name="Ohtoshi R."/>
            <person name="Moran D.A.P."/>
            <person name="Shinohara A."/>
            <person name="Yoshida Y."/>
            <person name="Fujiwara M."/>
            <person name="Mori M."/>
            <person name="Tomita M."/>
            <person name="Arakawa K."/>
        </authorList>
    </citation>
    <scope>NUCLEOTIDE SEQUENCE [LARGE SCALE GENOMIC DNA]</scope>
</reference>
<dbReference type="OrthoDB" id="6428749at2759"/>
<evidence type="ECO:0000256" key="1">
    <source>
        <dbReference type="PIRSR" id="PIRSR001221-1"/>
    </source>
</evidence>
<feature type="active site" description="Acyl-ester intermediate" evidence="1">
    <location>
        <position position="227"/>
    </location>
</feature>
<evidence type="ECO:0000313" key="4">
    <source>
        <dbReference type="Proteomes" id="UP000499080"/>
    </source>
</evidence>
<dbReference type="GO" id="GO:0016787">
    <property type="term" value="F:hydrolase activity"/>
    <property type="evidence" value="ECO:0007669"/>
    <property type="project" value="UniProtKB-KW"/>
</dbReference>
<keyword evidence="4" id="KW-1185">Reference proteome</keyword>
<accession>A0A4Y2V3D0</accession>
<feature type="active site" description="Charge relay system" evidence="1">
    <location>
        <position position="203"/>
    </location>
</feature>
<feature type="active site" description="Charge relay system" evidence="1">
    <location>
        <position position="128"/>
    </location>
</feature>
<evidence type="ECO:0000259" key="2">
    <source>
        <dbReference type="Pfam" id="PF01425"/>
    </source>
</evidence>
<dbReference type="PIRSF" id="PIRSF001221">
    <property type="entry name" value="Amidase_fungi"/>
    <property type="match status" value="1"/>
</dbReference>
<dbReference type="PANTHER" id="PTHR43372:SF3">
    <property type="entry name" value="AT07710P-RELATED"/>
    <property type="match status" value="1"/>
</dbReference>
<comment type="caution">
    <text evidence="3">The sequence shown here is derived from an EMBL/GenBank/DDBJ whole genome shotgun (WGS) entry which is preliminary data.</text>
</comment>
<dbReference type="Gene3D" id="3.90.1300.10">
    <property type="entry name" value="Amidase signature (AS) domain"/>
    <property type="match status" value="1"/>
</dbReference>
<dbReference type="AlphaFoldDB" id="A0A4Y2V3D0"/>
<dbReference type="SUPFAM" id="SSF75304">
    <property type="entry name" value="Amidase signature (AS) enzymes"/>
    <property type="match status" value="1"/>
</dbReference>
<protein>
    <submittedName>
        <fullName evidence="3">Fatty-acid amide hydrolase 2</fullName>
    </submittedName>
</protein>